<dbReference type="KEGG" id="hdn:Hden_2956"/>
<dbReference type="HOGENOM" id="CLU_2342952_0_0_5"/>
<feature type="compositionally biased region" description="Basic and acidic residues" evidence="1">
    <location>
        <begin position="56"/>
        <end position="77"/>
    </location>
</feature>
<feature type="region of interest" description="Disordered" evidence="1">
    <location>
        <begin position="40"/>
        <end position="77"/>
    </location>
</feature>
<dbReference type="Proteomes" id="UP000002033">
    <property type="component" value="Chromosome"/>
</dbReference>
<evidence type="ECO:0000313" key="3">
    <source>
        <dbReference type="Proteomes" id="UP000002033"/>
    </source>
</evidence>
<name>D8JV97_HYPDA</name>
<proteinExistence type="predicted"/>
<protein>
    <submittedName>
        <fullName evidence="2">Uncharacterized protein</fullName>
    </submittedName>
</protein>
<gene>
    <name evidence="2" type="ordered locus">Hden_2956</name>
</gene>
<organism evidence="2 3">
    <name type="scientific">Hyphomicrobium denitrificans (strain ATCC 51888 / DSM 1869 / NCIMB 11706 / TK 0415)</name>
    <dbReference type="NCBI Taxonomy" id="582899"/>
    <lineage>
        <taxon>Bacteria</taxon>
        <taxon>Pseudomonadati</taxon>
        <taxon>Pseudomonadota</taxon>
        <taxon>Alphaproteobacteria</taxon>
        <taxon>Hyphomicrobiales</taxon>
        <taxon>Hyphomicrobiaceae</taxon>
        <taxon>Hyphomicrobium</taxon>
    </lineage>
</organism>
<keyword evidence="3" id="KW-1185">Reference proteome</keyword>
<evidence type="ECO:0000256" key="1">
    <source>
        <dbReference type="SAM" id="MobiDB-lite"/>
    </source>
</evidence>
<dbReference type="STRING" id="582899.Hden_2956"/>
<sequence length="99" mass="10808" precursor="true">MKWPLAVVFLVPFLMGNGGGCSSEPPEPTIVVRNVEVSPPNECLTPDPAWKSPPVDGERSKATSRREQENKRAFNAMRAERSVCRAGLKASPPTQDFKG</sequence>
<accession>D8JV97</accession>
<evidence type="ECO:0000313" key="2">
    <source>
        <dbReference type="EMBL" id="ADJ24751.1"/>
    </source>
</evidence>
<dbReference type="OrthoDB" id="7596332at2"/>
<dbReference type="RefSeq" id="WP_013216910.1">
    <property type="nucleotide sequence ID" value="NC_014313.1"/>
</dbReference>
<reference evidence="3" key="1">
    <citation type="journal article" date="2011" name="J. Bacteriol.">
        <title>Genome sequences of eight morphologically diverse alphaproteobacteria.</title>
        <authorList>
            <consortium name="US DOE Joint Genome Institute"/>
            <person name="Brown P.J."/>
            <person name="Kysela D.T."/>
            <person name="Buechlein A."/>
            <person name="Hemmerich C."/>
            <person name="Brun Y.V."/>
        </authorList>
    </citation>
    <scope>NUCLEOTIDE SEQUENCE [LARGE SCALE GENOMIC DNA]</scope>
    <source>
        <strain evidence="3">ATCC 51888 / DSM 1869 / NCIB 11706 / TK 0415</strain>
    </source>
</reference>
<dbReference type="AlphaFoldDB" id="D8JV97"/>
<dbReference type="EMBL" id="CP002083">
    <property type="protein sequence ID" value="ADJ24751.1"/>
    <property type="molecule type" value="Genomic_DNA"/>
</dbReference>